<accession>A0ABT7KMV9</accession>
<dbReference type="RefSeq" id="WP_285883704.1">
    <property type="nucleotide sequence ID" value="NZ_JARFYN010000065.1"/>
</dbReference>
<name>A0ABT7KMV9_9HYPH</name>
<proteinExistence type="predicted"/>
<keyword evidence="2" id="KW-1185">Reference proteome</keyword>
<organism evidence="1 2">
    <name type="scientific">Rhizobium calliandrae</name>
    <dbReference type="NCBI Taxonomy" id="1312182"/>
    <lineage>
        <taxon>Bacteria</taxon>
        <taxon>Pseudomonadati</taxon>
        <taxon>Pseudomonadota</taxon>
        <taxon>Alphaproteobacteria</taxon>
        <taxon>Hyphomicrobiales</taxon>
        <taxon>Rhizobiaceae</taxon>
        <taxon>Rhizobium/Agrobacterium group</taxon>
        <taxon>Rhizobium</taxon>
    </lineage>
</organism>
<sequence>MSIFMHKRPDLSHELPNWVFDQRCCSGMRLGPPEISIDGLNELRLSWHRSARLAQEILPLNKAETGAHDQRALAFDVGSSSVMFFAENLGADDRLGKVSRCFAQSKA</sequence>
<dbReference type="Proteomes" id="UP001172630">
    <property type="component" value="Unassembled WGS sequence"/>
</dbReference>
<protein>
    <submittedName>
        <fullName evidence="1">Uncharacterized protein</fullName>
    </submittedName>
</protein>
<evidence type="ECO:0000313" key="1">
    <source>
        <dbReference type="EMBL" id="MDL2409979.1"/>
    </source>
</evidence>
<comment type="caution">
    <text evidence="1">The sequence shown here is derived from an EMBL/GenBank/DDBJ whole genome shotgun (WGS) entry which is preliminary data.</text>
</comment>
<dbReference type="EMBL" id="JARFYN010000065">
    <property type="protein sequence ID" value="MDL2409979.1"/>
    <property type="molecule type" value="Genomic_DNA"/>
</dbReference>
<gene>
    <name evidence="1" type="ORF">PY650_31055</name>
</gene>
<reference evidence="1" key="1">
    <citation type="submission" date="2023-06" db="EMBL/GenBank/DDBJ databases">
        <title>Phylogenetic Diversity of Rhizobium strains.</title>
        <authorList>
            <person name="Moura F.T."/>
            <person name="Helene L.C.F."/>
            <person name="Hungria M."/>
        </authorList>
    </citation>
    <scope>NUCLEOTIDE SEQUENCE</scope>
    <source>
        <strain evidence="1">CCGE524</strain>
    </source>
</reference>
<evidence type="ECO:0000313" key="2">
    <source>
        <dbReference type="Proteomes" id="UP001172630"/>
    </source>
</evidence>